<dbReference type="Proteomes" id="UP000823485">
    <property type="component" value="Unassembled WGS sequence"/>
</dbReference>
<dbReference type="Gene3D" id="3.90.176.10">
    <property type="entry name" value="Toxin ADP-ribosyltransferase, Chain A, domain 1"/>
    <property type="match status" value="1"/>
</dbReference>
<dbReference type="Pfam" id="PF03496">
    <property type="entry name" value="ADPrib_exo_Tox"/>
    <property type="match status" value="1"/>
</dbReference>
<keyword evidence="4" id="KW-1185">Reference proteome</keyword>
<protein>
    <submittedName>
        <fullName evidence="3">SPP1 gp7 family putative phage head morphogenesis protein</fullName>
    </submittedName>
</protein>
<evidence type="ECO:0000259" key="2">
    <source>
        <dbReference type="Pfam" id="PF04233"/>
    </source>
</evidence>
<dbReference type="CDD" id="cd00233">
    <property type="entry name" value="VIP2"/>
    <property type="match status" value="1"/>
</dbReference>
<gene>
    <name evidence="3" type="ORF">JOC94_004180</name>
</gene>
<dbReference type="InterPro" id="IPR003540">
    <property type="entry name" value="ADP-ribosyltransferase"/>
</dbReference>
<feature type="domain" description="ADP ribosyltransferase" evidence="1">
    <location>
        <begin position="315"/>
        <end position="473"/>
    </location>
</feature>
<sequence>MAKNRDYWAKRQEQWFKNQDKMDEAVSKRLKKEYQRTAKGLEKEIAGYFQRYGKDNVIEFRAMMQELSESDRNLLFQDMDSFAKKYPEYAHLMPVRESIYRLNRLQGLHYSTQLKLLELGAIEQQELEKHLEATYGKRYAEMMAELGIGQRFLSINDEVMRSTLYARWVNGENFSDRIWNNKQRLLEQLRTRYRDGIARGDNYAKLTKAILERFDVSYNDARRLVWTEASFVLNQAHTHAYQNAGVERYRLSAILDNKTSPICRDMDGKVFRFDEMEVGTNFPPFHPYCRTTFIGVLEPRTIDPKRFESPDEVREWLGKDDLNWIKGLSADENEAIREYTGTAYRKINGYLRGKRPGSERVKEQIKHIDEAIRKFELKDGIMVYRNVGRDALPSNVPSLKDLEGTIYKDDGYMSTSVLREGAFSSYDVMFEITVPGGKGRGAYINEISLFKDEEYEFLIKRGASFRITEVVEEGRMTVIRMEMIDDVE</sequence>
<feature type="domain" description="Phage head morphogenesis" evidence="2">
    <location>
        <begin position="188"/>
        <end position="294"/>
    </location>
</feature>
<evidence type="ECO:0000259" key="1">
    <source>
        <dbReference type="Pfam" id="PF03496"/>
    </source>
</evidence>
<dbReference type="SUPFAM" id="SSF56399">
    <property type="entry name" value="ADP-ribosylation"/>
    <property type="match status" value="1"/>
</dbReference>
<dbReference type="PROSITE" id="PS51996">
    <property type="entry name" value="TR_MART"/>
    <property type="match status" value="1"/>
</dbReference>
<comment type="caution">
    <text evidence="3">The sequence shown here is derived from an EMBL/GenBank/DDBJ whole genome shotgun (WGS) entry which is preliminary data.</text>
</comment>
<evidence type="ECO:0000313" key="4">
    <source>
        <dbReference type="Proteomes" id="UP000823485"/>
    </source>
</evidence>
<reference evidence="3 4" key="1">
    <citation type="submission" date="2021-01" db="EMBL/GenBank/DDBJ databases">
        <title>Genomic Encyclopedia of Type Strains, Phase IV (KMG-IV): sequencing the most valuable type-strain genomes for metagenomic binning, comparative biology and taxonomic classification.</title>
        <authorList>
            <person name="Goeker M."/>
        </authorList>
    </citation>
    <scope>NUCLEOTIDE SEQUENCE [LARGE SCALE GENOMIC DNA]</scope>
    <source>
        <strain evidence="3 4">DSM 105453</strain>
    </source>
</reference>
<dbReference type="NCBIfam" id="TIGR01641">
    <property type="entry name" value="phageSPP1_gp7"/>
    <property type="match status" value="1"/>
</dbReference>
<proteinExistence type="predicted"/>
<dbReference type="InterPro" id="IPR006528">
    <property type="entry name" value="Phage_head_morphogenesis_dom"/>
</dbReference>
<name>A0ABS2RCQ6_9BACI</name>
<organism evidence="3 4">
    <name type="scientific">Siminovitchia thermophila</name>
    <dbReference type="NCBI Taxonomy" id="1245522"/>
    <lineage>
        <taxon>Bacteria</taxon>
        <taxon>Bacillati</taxon>
        <taxon>Bacillota</taxon>
        <taxon>Bacilli</taxon>
        <taxon>Bacillales</taxon>
        <taxon>Bacillaceae</taxon>
        <taxon>Siminovitchia</taxon>
    </lineage>
</organism>
<dbReference type="Pfam" id="PF04233">
    <property type="entry name" value="Phage_Mu_F"/>
    <property type="match status" value="1"/>
</dbReference>
<dbReference type="EMBL" id="JAFBFH010000040">
    <property type="protein sequence ID" value="MBM7717155.1"/>
    <property type="molecule type" value="Genomic_DNA"/>
</dbReference>
<dbReference type="RefSeq" id="WP_205180129.1">
    <property type="nucleotide sequence ID" value="NZ_JAFBFH010000040.1"/>
</dbReference>
<accession>A0ABS2RCQ6</accession>
<evidence type="ECO:0000313" key="3">
    <source>
        <dbReference type="EMBL" id="MBM7717155.1"/>
    </source>
</evidence>